<protein>
    <submittedName>
        <fullName evidence="2">Uncharacterized protein</fullName>
    </submittedName>
</protein>
<keyword evidence="1" id="KW-1133">Transmembrane helix</keyword>
<dbReference type="Proteomes" id="UP000265520">
    <property type="component" value="Unassembled WGS sequence"/>
</dbReference>
<dbReference type="EMBL" id="LXQA010017829">
    <property type="protein sequence ID" value="MCH90209.1"/>
    <property type="molecule type" value="Genomic_DNA"/>
</dbReference>
<dbReference type="AlphaFoldDB" id="A0A392MT78"/>
<keyword evidence="1" id="KW-0472">Membrane</keyword>
<name>A0A392MT78_9FABA</name>
<feature type="transmembrane region" description="Helical" evidence="1">
    <location>
        <begin position="6"/>
        <end position="24"/>
    </location>
</feature>
<organism evidence="2 3">
    <name type="scientific">Trifolium medium</name>
    <dbReference type="NCBI Taxonomy" id="97028"/>
    <lineage>
        <taxon>Eukaryota</taxon>
        <taxon>Viridiplantae</taxon>
        <taxon>Streptophyta</taxon>
        <taxon>Embryophyta</taxon>
        <taxon>Tracheophyta</taxon>
        <taxon>Spermatophyta</taxon>
        <taxon>Magnoliopsida</taxon>
        <taxon>eudicotyledons</taxon>
        <taxon>Gunneridae</taxon>
        <taxon>Pentapetalae</taxon>
        <taxon>rosids</taxon>
        <taxon>fabids</taxon>
        <taxon>Fabales</taxon>
        <taxon>Fabaceae</taxon>
        <taxon>Papilionoideae</taxon>
        <taxon>50 kb inversion clade</taxon>
        <taxon>NPAAA clade</taxon>
        <taxon>Hologalegina</taxon>
        <taxon>IRL clade</taxon>
        <taxon>Trifolieae</taxon>
        <taxon>Trifolium</taxon>
    </lineage>
</organism>
<keyword evidence="1" id="KW-0812">Transmembrane</keyword>
<reference evidence="2 3" key="1">
    <citation type="journal article" date="2018" name="Front. Plant Sci.">
        <title>Red Clover (Trifolium pratense) and Zigzag Clover (T. medium) - A Picture of Genomic Similarities and Differences.</title>
        <authorList>
            <person name="Dluhosova J."/>
            <person name="Istvanek J."/>
            <person name="Nedelnik J."/>
            <person name="Repkova J."/>
        </authorList>
    </citation>
    <scope>NUCLEOTIDE SEQUENCE [LARGE SCALE GENOMIC DNA]</scope>
    <source>
        <strain evidence="3">cv. 10/8</strain>
        <tissue evidence="2">Leaf</tissue>
    </source>
</reference>
<keyword evidence="3" id="KW-1185">Reference proteome</keyword>
<accession>A0A392MT78</accession>
<evidence type="ECO:0000313" key="3">
    <source>
        <dbReference type="Proteomes" id="UP000265520"/>
    </source>
</evidence>
<evidence type="ECO:0000256" key="1">
    <source>
        <dbReference type="SAM" id="Phobius"/>
    </source>
</evidence>
<evidence type="ECO:0000313" key="2">
    <source>
        <dbReference type="EMBL" id="MCH90209.1"/>
    </source>
</evidence>
<proteinExistence type="predicted"/>
<gene>
    <name evidence="2" type="ORF">A2U01_0011120</name>
</gene>
<sequence length="151" mass="17049">MREISGGFLLMLIMCWGMVHPLIFGKRGGSAEHLFVSSFLIFFVENEIRRLRSLIEVDGREENGFGNWDWVDDLSNTEATELSELEGVLQGIKPNLNEDGRPRWIAKSLDNFSVKPCYNIIAAVNPSEMLDHNIVTALNDLWLNDLPSAAK</sequence>
<comment type="caution">
    <text evidence="2">The sequence shown here is derived from an EMBL/GenBank/DDBJ whole genome shotgun (WGS) entry which is preliminary data.</text>
</comment>